<accession>A0ABU6WU15</accession>
<gene>
    <name evidence="2" type="ORF">PIB30_089607</name>
</gene>
<evidence type="ECO:0000313" key="2">
    <source>
        <dbReference type="EMBL" id="MED6188829.1"/>
    </source>
</evidence>
<protein>
    <submittedName>
        <fullName evidence="2">Uncharacterized protein</fullName>
    </submittedName>
</protein>
<keyword evidence="3" id="KW-1185">Reference proteome</keyword>
<evidence type="ECO:0000313" key="3">
    <source>
        <dbReference type="Proteomes" id="UP001341840"/>
    </source>
</evidence>
<sequence length="140" mass="15752">MKKLGIKEVKPTRVTLQMADKSVRYAHATSRALIDMESGGLMLRIHDECLVLQVYKAMHPPRDSMNCVEMEEVDLTSTKSPDKKDKGPKKKFKEEKGKTIDSEEFQQIPKAPNVPSPHANMGSISKASSKDARNHYFNPP</sequence>
<dbReference type="PANTHER" id="PTHR33067">
    <property type="entry name" value="RNA-DIRECTED DNA POLYMERASE-RELATED"/>
    <property type="match status" value="1"/>
</dbReference>
<feature type="compositionally biased region" description="Basic and acidic residues" evidence="1">
    <location>
        <begin position="92"/>
        <end position="101"/>
    </location>
</feature>
<dbReference type="Proteomes" id="UP001341840">
    <property type="component" value="Unassembled WGS sequence"/>
</dbReference>
<evidence type="ECO:0000256" key="1">
    <source>
        <dbReference type="SAM" id="MobiDB-lite"/>
    </source>
</evidence>
<dbReference type="PANTHER" id="PTHR33067:SF9">
    <property type="entry name" value="RNA-DIRECTED DNA POLYMERASE"/>
    <property type="match status" value="1"/>
</dbReference>
<reference evidence="2 3" key="1">
    <citation type="journal article" date="2023" name="Plants (Basel)">
        <title>Bridging the Gap: Combining Genomics and Transcriptomics Approaches to Understand Stylosanthes scabra, an Orphan Legume from the Brazilian Caatinga.</title>
        <authorList>
            <person name="Ferreira-Neto J.R.C."/>
            <person name="da Silva M.D."/>
            <person name="Binneck E."/>
            <person name="de Melo N.F."/>
            <person name="da Silva R.H."/>
            <person name="de Melo A.L.T.M."/>
            <person name="Pandolfi V."/>
            <person name="Bustamante F.O."/>
            <person name="Brasileiro-Vidal A.C."/>
            <person name="Benko-Iseppon A.M."/>
        </authorList>
    </citation>
    <scope>NUCLEOTIDE SEQUENCE [LARGE SCALE GENOMIC DNA]</scope>
    <source>
        <tissue evidence="2">Leaves</tissue>
    </source>
</reference>
<comment type="caution">
    <text evidence="2">The sequence shown here is derived from an EMBL/GenBank/DDBJ whole genome shotgun (WGS) entry which is preliminary data.</text>
</comment>
<organism evidence="2 3">
    <name type="scientific">Stylosanthes scabra</name>
    <dbReference type="NCBI Taxonomy" id="79078"/>
    <lineage>
        <taxon>Eukaryota</taxon>
        <taxon>Viridiplantae</taxon>
        <taxon>Streptophyta</taxon>
        <taxon>Embryophyta</taxon>
        <taxon>Tracheophyta</taxon>
        <taxon>Spermatophyta</taxon>
        <taxon>Magnoliopsida</taxon>
        <taxon>eudicotyledons</taxon>
        <taxon>Gunneridae</taxon>
        <taxon>Pentapetalae</taxon>
        <taxon>rosids</taxon>
        <taxon>fabids</taxon>
        <taxon>Fabales</taxon>
        <taxon>Fabaceae</taxon>
        <taxon>Papilionoideae</taxon>
        <taxon>50 kb inversion clade</taxon>
        <taxon>dalbergioids sensu lato</taxon>
        <taxon>Dalbergieae</taxon>
        <taxon>Pterocarpus clade</taxon>
        <taxon>Stylosanthes</taxon>
    </lineage>
</organism>
<feature type="region of interest" description="Disordered" evidence="1">
    <location>
        <begin position="69"/>
        <end position="140"/>
    </location>
</feature>
<dbReference type="EMBL" id="JASCZI010182927">
    <property type="protein sequence ID" value="MED6188829.1"/>
    <property type="molecule type" value="Genomic_DNA"/>
</dbReference>
<proteinExistence type="predicted"/>
<name>A0ABU6WU15_9FABA</name>